<comment type="caution">
    <text evidence="3">The sequence shown here is derived from an EMBL/GenBank/DDBJ whole genome shotgun (WGS) entry which is preliminary data.</text>
</comment>
<reference evidence="3 4" key="1">
    <citation type="submission" date="2021-01" db="EMBL/GenBank/DDBJ databases">
        <title>Streptomyces acididurans sp. nov., isolated from a peat swamp forest soil.</title>
        <authorList>
            <person name="Chantavorakit T."/>
            <person name="Duangmal K."/>
        </authorList>
    </citation>
    <scope>NUCLEOTIDE SEQUENCE [LARGE SCALE GENOMIC DNA]</scope>
    <source>
        <strain evidence="3 4">KK5PA1</strain>
    </source>
</reference>
<evidence type="ECO:0000256" key="1">
    <source>
        <dbReference type="SAM" id="MobiDB-lite"/>
    </source>
</evidence>
<accession>A0ABS2TXI5</accession>
<gene>
    <name evidence="3" type="ORF">ITX44_21070</name>
</gene>
<protein>
    <submittedName>
        <fullName evidence="3">Lantibiotic dehydratase</fullName>
    </submittedName>
</protein>
<dbReference type="InterPro" id="IPR006827">
    <property type="entry name" value="Lant_deHydtase_N"/>
</dbReference>
<name>A0ABS2TXI5_9ACTN</name>
<feature type="domain" description="Lantibiotic dehydratase N-terminal" evidence="2">
    <location>
        <begin position="127"/>
        <end position="650"/>
    </location>
</feature>
<organism evidence="3 4">
    <name type="scientific">Actinacidiphila acididurans</name>
    <dbReference type="NCBI Taxonomy" id="2784346"/>
    <lineage>
        <taxon>Bacteria</taxon>
        <taxon>Bacillati</taxon>
        <taxon>Actinomycetota</taxon>
        <taxon>Actinomycetes</taxon>
        <taxon>Kitasatosporales</taxon>
        <taxon>Streptomycetaceae</taxon>
        <taxon>Actinacidiphila</taxon>
    </lineage>
</organism>
<feature type="region of interest" description="Disordered" evidence="1">
    <location>
        <begin position="1"/>
        <end position="127"/>
    </location>
</feature>
<dbReference type="Proteomes" id="UP000749040">
    <property type="component" value="Unassembled WGS sequence"/>
</dbReference>
<keyword evidence="4" id="KW-1185">Reference proteome</keyword>
<dbReference type="Pfam" id="PF04738">
    <property type="entry name" value="Lant_dehydr_N"/>
    <property type="match status" value="1"/>
</dbReference>
<feature type="compositionally biased region" description="Gly residues" evidence="1">
    <location>
        <begin position="1"/>
        <end position="23"/>
    </location>
</feature>
<evidence type="ECO:0000313" key="4">
    <source>
        <dbReference type="Proteomes" id="UP000749040"/>
    </source>
</evidence>
<evidence type="ECO:0000259" key="2">
    <source>
        <dbReference type="Pfam" id="PF04738"/>
    </source>
</evidence>
<proteinExistence type="predicted"/>
<sequence>MPGGGSAAGGSRSGVLSVGGPGNGAPPAGPSPTGAGFAGGRSVQAGQVRGRGPTAEGSGDGGFPEEGGRADGSRATGFPGSASASDPVPGDDFVEGSPDGRVRGDSAASIRFGNGRPRSGPTPGGTLRWGDLEAWLAAETGASRAEAARYPATLLELGILQMTGLETDVHAPDPVRAFQDALRGLDRDWADAAAGRLEAVAGCVAAWRAAGSGERRALLAGLRRELLALFAELGAETPVLPQTLLYEDVREEEVGAGLEQWTALAAEPLAALTGILPAFDVALPQRLTLKGFFLARYGRGGRCDDLLRLVHDFHEDIFGQYLSFTATKPRWAADGSHAQEENWLGMPEVTALDRARAEFTGRLRDLWDGHPAGAPELRLDEATIEAVAAELAPVRGTFAPHSHFVQLAARPDDPLVVLNNSYGGLSFPFTRFTHCFDDDPADGTGTAESAGTQPGDSGPLTAELRATLRSLQPPGAVFAEITAGSATTNLNLHSRLTDHEIVCPGETSTAPAAARLDLDDLYAEHDAAADRLVLRSRRLGAEVIPLYLGYLVPMVLPEVPRTLLLFSPTSRAHPEMWRGVPEAPAVAGVTTRPRIRYRSLVVHRRSWTAAPGALPVREPGTDDAAHYLAWQEWRHRHGLPDQVFATVHDDDAPAFGNAKPQYVDFDSPLSLLALDALTGGGRSRTVFEEMLPARSDLHVRSARGHHVAELAVEIVPGPGRQDSPA</sequence>
<dbReference type="EMBL" id="JADKYB010000011">
    <property type="protein sequence ID" value="MBM9506975.1"/>
    <property type="molecule type" value="Genomic_DNA"/>
</dbReference>
<feature type="compositionally biased region" description="Low complexity" evidence="1">
    <location>
        <begin position="113"/>
        <end position="127"/>
    </location>
</feature>
<evidence type="ECO:0000313" key="3">
    <source>
        <dbReference type="EMBL" id="MBM9506975.1"/>
    </source>
</evidence>